<keyword evidence="3" id="KW-1185">Reference proteome</keyword>
<accession>A0A7M3SV69</accession>
<evidence type="ECO:0000256" key="1">
    <source>
        <dbReference type="SAM" id="MobiDB-lite"/>
    </source>
</evidence>
<dbReference type="AlphaFoldDB" id="A0A7M3SV69"/>
<dbReference type="Proteomes" id="UP000444980">
    <property type="component" value="Unassembled WGS sequence"/>
</dbReference>
<organism evidence="2 3">
    <name type="scientific">Gordonia crocea</name>
    <dbReference type="NCBI Taxonomy" id="589162"/>
    <lineage>
        <taxon>Bacteria</taxon>
        <taxon>Bacillati</taxon>
        <taxon>Actinomycetota</taxon>
        <taxon>Actinomycetes</taxon>
        <taxon>Mycobacteriales</taxon>
        <taxon>Gordoniaceae</taxon>
        <taxon>Gordonia</taxon>
    </lineage>
</organism>
<evidence type="ECO:0000313" key="2">
    <source>
        <dbReference type="EMBL" id="GED96543.1"/>
    </source>
</evidence>
<dbReference type="RefSeq" id="WP_186343294.1">
    <property type="nucleotide sequence ID" value="NZ_BJOU01000001.1"/>
</dbReference>
<evidence type="ECO:0000313" key="3">
    <source>
        <dbReference type="Proteomes" id="UP000444980"/>
    </source>
</evidence>
<proteinExistence type="predicted"/>
<feature type="region of interest" description="Disordered" evidence="1">
    <location>
        <begin position="30"/>
        <end position="77"/>
    </location>
</feature>
<protein>
    <submittedName>
        <fullName evidence="2">Uncharacterized protein</fullName>
    </submittedName>
</protein>
<gene>
    <name evidence="2" type="ORF">nbrc107697_05820</name>
</gene>
<name>A0A7M3SV69_9ACTN</name>
<comment type="caution">
    <text evidence="2">The sequence shown here is derived from an EMBL/GenBank/DDBJ whole genome shotgun (WGS) entry which is preliminary data.</text>
</comment>
<reference evidence="3" key="1">
    <citation type="submission" date="2019-06" db="EMBL/GenBank/DDBJ databases">
        <title>Gordonia isolated from sludge of a wastewater treatment plant.</title>
        <authorList>
            <person name="Tamura T."/>
            <person name="Aoyama K."/>
            <person name="Kang Y."/>
            <person name="Saito S."/>
            <person name="Akiyama N."/>
            <person name="Yazawa K."/>
            <person name="Gonoi T."/>
            <person name="Mikami Y."/>
        </authorList>
    </citation>
    <scope>NUCLEOTIDE SEQUENCE [LARGE SCALE GENOMIC DNA]</scope>
    <source>
        <strain evidence="3">NBRC 107697</strain>
    </source>
</reference>
<sequence>MQGLAAILFPLGLMLVALAMEKLENLAVRGSSAVSPDQVDSMLSNTRSVESDPPGVAEVSVLPTTVESPAEGRRRAS</sequence>
<dbReference type="EMBL" id="BJOU01000001">
    <property type="protein sequence ID" value="GED96543.1"/>
    <property type="molecule type" value="Genomic_DNA"/>
</dbReference>